<keyword evidence="2" id="KW-1185">Reference proteome</keyword>
<gene>
    <name evidence="1" type="ORF">V0288_11730</name>
</gene>
<dbReference type="AlphaFoldDB" id="A0AAW9QY51"/>
<accession>A0AAW9QY51</accession>
<protein>
    <submittedName>
        <fullName evidence="1">Uncharacterized protein</fullName>
    </submittedName>
</protein>
<organism evidence="1 2">
    <name type="scientific">Pannus brasiliensis CCIBt3594</name>
    <dbReference type="NCBI Taxonomy" id="1427578"/>
    <lineage>
        <taxon>Bacteria</taxon>
        <taxon>Bacillati</taxon>
        <taxon>Cyanobacteriota</taxon>
        <taxon>Cyanophyceae</taxon>
        <taxon>Oscillatoriophycideae</taxon>
        <taxon>Chroococcales</taxon>
        <taxon>Microcystaceae</taxon>
        <taxon>Pannus</taxon>
    </lineage>
</organism>
<dbReference type="EMBL" id="JBAFSM010000019">
    <property type="protein sequence ID" value="MEG3437789.1"/>
    <property type="molecule type" value="Genomic_DNA"/>
</dbReference>
<dbReference type="RefSeq" id="WP_332865271.1">
    <property type="nucleotide sequence ID" value="NZ_JBAFSM010000019.1"/>
</dbReference>
<evidence type="ECO:0000313" key="1">
    <source>
        <dbReference type="EMBL" id="MEG3437789.1"/>
    </source>
</evidence>
<sequence>MALIDNRSTLSCASCPFFEDYDDERGRGWCREFNRPARRHHRGTRECEQVNDRSLVKVRVEVYTNEVEDDGNGHPVPIDSQLIDLKVPHLTLADVTAALSSAIDLSAWTIASYWEPVPDAEF</sequence>
<dbReference type="Proteomes" id="UP001328733">
    <property type="component" value="Unassembled WGS sequence"/>
</dbReference>
<proteinExistence type="predicted"/>
<reference evidence="1 2" key="1">
    <citation type="submission" date="2024-01" db="EMBL/GenBank/DDBJ databases">
        <title>Genomic insights into the taxonomy and metabolism of the cyanobacterium Pannus brasiliensis CCIBt3594.</title>
        <authorList>
            <person name="Machado M."/>
            <person name="Botero N.B."/>
            <person name="Andreote A.P.D."/>
            <person name="Feitosa A.M.T."/>
            <person name="Popin R."/>
            <person name="Sivonen K."/>
            <person name="Fiore M.F."/>
        </authorList>
    </citation>
    <scope>NUCLEOTIDE SEQUENCE [LARGE SCALE GENOMIC DNA]</scope>
    <source>
        <strain evidence="1 2">CCIBt3594</strain>
    </source>
</reference>
<comment type="caution">
    <text evidence="1">The sequence shown here is derived from an EMBL/GenBank/DDBJ whole genome shotgun (WGS) entry which is preliminary data.</text>
</comment>
<name>A0AAW9QY51_9CHRO</name>
<evidence type="ECO:0000313" key="2">
    <source>
        <dbReference type="Proteomes" id="UP001328733"/>
    </source>
</evidence>